<name>A0A8R1U2V7_ONCVO</name>
<dbReference type="EnsemblMetazoa" id="OVOC9925.1">
    <property type="protein sequence ID" value="OVOC9925.1"/>
    <property type="gene ID" value="WBGene00246734"/>
</dbReference>
<dbReference type="Proteomes" id="UP000024404">
    <property type="component" value="Unassembled WGS sequence"/>
</dbReference>
<proteinExistence type="predicted"/>
<feature type="compositionally biased region" description="Basic and acidic residues" evidence="1">
    <location>
        <begin position="22"/>
        <end position="33"/>
    </location>
</feature>
<dbReference type="EMBL" id="CMVM020000305">
    <property type="status" value="NOT_ANNOTATED_CDS"/>
    <property type="molecule type" value="Genomic_DNA"/>
</dbReference>
<evidence type="ECO:0000313" key="3">
    <source>
        <dbReference type="Proteomes" id="UP000024404"/>
    </source>
</evidence>
<sequence length="76" mass="9021">MTGNLKISKRKETEEVGVSLESQKEKHFNREQETNISTPNRFDFVRSVEAQNILMFAAAPVIDNFNDHHHQRRRRR</sequence>
<accession>A0A8R1U2V7</accession>
<reference evidence="2" key="2">
    <citation type="submission" date="2022-06" db="UniProtKB">
        <authorList>
            <consortium name="EnsemblMetazoa"/>
        </authorList>
    </citation>
    <scope>IDENTIFICATION</scope>
</reference>
<organism evidence="2 3">
    <name type="scientific">Onchocerca volvulus</name>
    <dbReference type="NCBI Taxonomy" id="6282"/>
    <lineage>
        <taxon>Eukaryota</taxon>
        <taxon>Metazoa</taxon>
        <taxon>Ecdysozoa</taxon>
        <taxon>Nematoda</taxon>
        <taxon>Chromadorea</taxon>
        <taxon>Rhabditida</taxon>
        <taxon>Spirurina</taxon>
        <taxon>Spiruromorpha</taxon>
        <taxon>Filarioidea</taxon>
        <taxon>Onchocercidae</taxon>
        <taxon>Onchocerca</taxon>
    </lineage>
</organism>
<evidence type="ECO:0000313" key="2">
    <source>
        <dbReference type="EnsemblMetazoa" id="OVOC9925.1"/>
    </source>
</evidence>
<evidence type="ECO:0000256" key="1">
    <source>
        <dbReference type="SAM" id="MobiDB-lite"/>
    </source>
</evidence>
<reference evidence="3" key="1">
    <citation type="submission" date="2013-10" db="EMBL/GenBank/DDBJ databases">
        <title>Genome sequencing of Onchocerca volvulus.</title>
        <authorList>
            <person name="Cotton J."/>
            <person name="Tsai J."/>
            <person name="Stanley E."/>
            <person name="Tracey A."/>
            <person name="Holroyd N."/>
            <person name="Lustigman S."/>
            <person name="Berriman M."/>
        </authorList>
    </citation>
    <scope>NUCLEOTIDE SEQUENCE</scope>
</reference>
<dbReference type="AlphaFoldDB" id="A0A8R1U2V7"/>
<protein>
    <submittedName>
        <fullName evidence="2">Uncharacterized protein</fullName>
    </submittedName>
</protein>
<feature type="region of interest" description="Disordered" evidence="1">
    <location>
        <begin position="1"/>
        <end position="33"/>
    </location>
</feature>
<keyword evidence="3" id="KW-1185">Reference proteome</keyword>